<evidence type="ECO:0000313" key="3">
    <source>
        <dbReference type="Proteomes" id="UP000194236"/>
    </source>
</evidence>
<dbReference type="AlphaFoldDB" id="A0A1Y3BH70"/>
<proteinExistence type="predicted"/>
<dbReference type="EMBL" id="MUJZ01023331">
    <property type="protein sequence ID" value="OTF79394.1"/>
    <property type="molecule type" value="Genomic_DNA"/>
</dbReference>
<keyword evidence="3" id="KW-1185">Reference proteome</keyword>
<evidence type="ECO:0000313" key="2">
    <source>
        <dbReference type="EMBL" id="OTF79394.1"/>
    </source>
</evidence>
<feature type="compositionally biased region" description="Acidic residues" evidence="1">
    <location>
        <begin position="16"/>
        <end position="28"/>
    </location>
</feature>
<name>A0A1Y3BH70_EURMA</name>
<gene>
    <name evidence="2" type="ORF">BLA29_013021</name>
</gene>
<dbReference type="Proteomes" id="UP000194236">
    <property type="component" value="Unassembled WGS sequence"/>
</dbReference>
<feature type="region of interest" description="Disordered" evidence="1">
    <location>
        <begin position="1"/>
        <end position="28"/>
    </location>
</feature>
<evidence type="ECO:0000256" key="1">
    <source>
        <dbReference type="SAM" id="MobiDB-lite"/>
    </source>
</evidence>
<protein>
    <submittedName>
        <fullName evidence="2">Uncharacterized protein</fullName>
    </submittedName>
</protein>
<organism evidence="2 3">
    <name type="scientific">Euroglyphus maynei</name>
    <name type="common">Mayne's house dust mite</name>
    <dbReference type="NCBI Taxonomy" id="6958"/>
    <lineage>
        <taxon>Eukaryota</taxon>
        <taxon>Metazoa</taxon>
        <taxon>Ecdysozoa</taxon>
        <taxon>Arthropoda</taxon>
        <taxon>Chelicerata</taxon>
        <taxon>Arachnida</taxon>
        <taxon>Acari</taxon>
        <taxon>Acariformes</taxon>
        <taxon>Sarcoptiformes</taxon>
        <taxon>Astigmata</taxon>
        <taxon>Psoroptidia</taxon>
        <taxon>Analgoidea</taxon>
        <taxon>Pyroglyphidae</taxon>
        <taxon>Pyroglyphinae</taxon>
        <taxon>Euroglyphus</taxon>
    </lineage>
</organism>
<comment type="caution">
    <text evidence="2">The sequence shown here is derived from an EMBL/GenBank/DDBJ whole genome shotgun (WGS) entry which is preliminary data.</text>
</comment>
<reference evidence="2 3" key="1">
    <citation type="submission" date="2017-03" db="EMBL/GenBank/DDBJ databases">
        <title>Genome Survey of Euroglyphus maynei.</title>
        <authorList>
            <person name="Arlian L.G."/>
            <person name="Morgan M.S."/>
            <person name="Rider S.D."/>
        </authorList>
    </citation>
    <scope>NUCLEOTIDE SEQUENCE [LARGE SCALE GENOMIC DNA]</scope>
    <source>
        <strain evidence="2">Arlian Lab</strain>
        <tissue evidence="2">Whole body</tissue>
    </source>
</reference>
<sequence>MQRDREHQRKKNNVMNEEDEDEGEKDEDENENYFHFMVVAKENVLYKSTFKCLSYLYFYITTTTTTIGIDQIVLGQEDFNKIGSGI</sequence>
<accession>A0A1Y3BH70</accession>